<name>A0A565BXT4_9BRAS</name>
<comment type="subcellular location">
    <subcellularLocation>
        <location evidence="1">Nucleus</location>
    </subcellularLocation>
</comment>
<proteinExistence type="predicted"/>
<accession>A0A565BXT4</accession>
<dbReference type="InterPro" id="IPR036638">
    <property type="entry name" value="HLH_DNA-bd_sf"/>
</dbReference>
<dbReference type="InterPro" id="IPR044660">
    <property type="entry name" value="IBH1-like"/>
</dbReference>
<dbReference type="Proteomes" id="UP000489600">
    <property type="component" value="Unassembled WGS sequence"/>
</dbReference>
<dbReference type="OrthoDB" id="786845at2759"/>
<evidence type="ECO:0000256" key="2">
    <source>
        <dbReference type="ARBA" id="ARBA00023015"/>
    </source>
</evidence>
<dbReference type="GO" id="GO:0046983">
    <property type="term" value="F:protein dimerization activity"/>
    <property type="evidence" value="ECO:0007669"/>
    <property type="project" value="InterPro"/>
</dbReference>
<evidence type="ECO:0000256" key="3">
    <source>
        <dbReference type="ARBA" id="ARBA00023163"/>
    </source>
</evidence>
<evidence type="ECO:0000259" key="5">
    <source>
        <dbReference type="Pfam" id="PF26576"/>
    </source>
</evidence>
<dbReference type="EMBL" id="CABITT030000005">
    <property type="protein sequence ID" value="VVB06213.1"/>
    <property type="molecule type" value="Genomic_DNA"/>
</dbReference>
<keyword evidence="2" id="KW-0805">Transcription regulation</keyword>
<protein>
    <recommendedName>
        <fullName evidence="5">IBH1-like N-terminal domain-containing protein</fullName>
    </recommendedName>
</protein>
<feature type="domain" description="IBH1-like N-terminal" evidence="5">
    <location>
        <begin position="17"/>
        <end position="77"/>
    </location>
</feature>
<dbReference type="InterPro" id="IPR059002">
    <property type="entry name" value="IBH1_N"/>
</dbReference>
<reference evidence="6" key="1">
    <citation type="submission" date="2019-07" db="EMBL/GenBank/DDBJ databases">
        <authorList>
            <person name="Dittberner H."/>
        </authorList>
    </citation>
    <scope>NUCLEOTIDE SEQUENCE [LARGE SCALE GENOMIC DNA]</scope>
</reference>
<keyword evidence="4" id="KW-0539">Nucleus</keyword>
<evidence type="ECO:0000313" key="7">
    <source>
        <dbReference type="Proteomes" id="UP000489600"/>
    </source>
</evidence>
<evidence type="ECO:0000256" key="1">
    <source>
        <dbReference type="ARBA" id="ARBA00004123"/>
    </source>
</evidence>
<dbReference type="Pfam" id="PF26576">
    <property type="entry name" value="IBH1_N"/>
    <property type="match status" value="1"/>
</dbReference>
<organism evidence="6 7">
    <name type="scientific">Arabis nemorensis</name>
    <dbReference type="NCBI Taxonomy" id="586526"/>
    <lineage>
        <taxon>Eukaryota</taxon>
        <taxon>Viridiplantae</taxon>
        <taxon>Streptophyta</taxon>
        <taxon>Embryophyta</taxon>
        <taxon>Tracheophyta</taxon>
        <taxon>Spermatophyta</taxon>
        <taxon>Magnoliopsida</taxon>
        <taxon>eudicotyledons</taxon>
        <taxon>Gunneridae</taxon>
        <taxon>Pentapetalae</taxon>
        <taxon>rosids</taxon>
        <taxon>malvids</taxon>
        <taxon>Brassicales</taxon>
        <taxon>Brassicaceae</taxon>
        <taxon>Arabideae</taxon>
        <taxon>Arabis</taxon>
    </lineage>
</organism>
<dbReference type="PANTHER" id="PTHR33124">
    <property type="entry name" value="TRANSCRIPTION FACTOR IBH1-LIKE 1"/>
    <property type="match status" value="1"/>
</dbReference>
<sequence>MASSTIQTLTTTFPIKEIFALHFLHSLSKLRRQKSFTGKTSERARKIKIAAYISMARATGGTSRRWSRAILWRLHRRAKARKILGYTKLKKRSSGADVGRIRRRRKDAEEDRLRTVVPGGGDMETLRLMMETAHYIKCLTMQVNVMQSIVDALSSA</sequence>
<comment type="caution">
    <text evidence="6">The sequence shown here is derived from an EMBL/GenBank/DDBJ whole genome shotgun (WGS) entry which is preliminary data.</text>
</comment>
<keyword evidence="7" id="KW-1185">Reference proteome</keyword>
<dbReference type="PANTHER" id="PTHR33124:SF109">
    <property type="entry name" value="TRANSCRIPTION FACTOR IBH1"/>
    <property type="match status" value="1"/>
</dbReference>
<keyword evidence="3" id="KW-0804">Transcription</keyword>
<evidence type="ECO:0000313" key="6">
    <source>
        <dbReference type="EMBL" id="VVB06213.1"/>
    </source>
</evidence>
<dbReference type="AlphaFoldDB" id="A0A565BXT4"/>
<dbReference type="GO" id="GO:0005634">
    <property type="term" value="C:nucleus"/>
    <property type="evidence" value="ECO:0007669"/>
    <property type="project" value="UniProtKB-SubCell"/>
</dbReference>
<dbReference type="GO" id="GO:0006355">
    <property type="term" value="P:regulation of DNA-templated transcription"/>
    <property type="evidence" value="ECO:0007669"/>
    <property type="project" value="InterPro"/>
</dbReference>
<evidence type="ECO:0000256" key="4">
    <source>
        <dbReference type="ARBA" id="ARBA00023242"/>
    </source>
</evidence>
<dbReference type="SUPFAM" id="SSF47459">
    <property type="entry name" value="HLH, helix-loop-helix DNA-binding domain"/>
    <property type="match status" value="1"/>
</dbReference>
<gene>
    <name evidence="6" type="ORF">ANE_LOCUS16657</name>
</gene>